<protein>
    <submittedName>
        <fullName evidence="1">ParB N-terminal domain-containing protein</fullName>
    </submittedName>
</protein>
<evidence type="ECO:0000313" key="2">
    <source>
        <dbReference type="Proteomes" id="UP001183414"/>
    </source>
</evidence>
<keyword evidence="2" id="KW-1185">Reference proteome</keyword>
<reference evidence="2" key="1">
    <citation type="submission" date="2023-07" db="EMBL/GenBank/DDBJ databases">
        <title>30 novel species of actinomycetes from the DSMZ collection.</title>
        <authorList>
            <person name="Nouioui I."/>
        </authorList>
    </citation>
    <scope>NUCLEOTIDE SEQUENCE [LARGE SCALE GENOMIC DNA]</scope>
    <source>
        <strain evidence="2">DSM 42041</strain>
    </source>
</reference>
<dbReference type="Gene3D" id="3.90.1530.30">
    <property type="match status" value="1"/>
</dbReference>
<dbReference type="SUPFAM" id="SSF110849">
    <property type="entry name" value="ParB/Sulfiredoxin"/>
    <property type="match status" value="1"/>
</dbReference>
<dbReference type="InterPro" id="IPR036086">
    <property type="entry name" value="ParB/Sulfiredoxin_sf"/>
</dbReference>
<proteinExistence type="predicted"/>
<comment type="caution">
    <text evidence="1">The sequence shown here is derived from an EMBL/GenBank/DDBJ whole genome shotgun (WGS) entry which is preliminary data.</text>
</comment>
<evidence type="ECO:0000313" key="1">
    <source>
        <dbReference type="EMBL" id="MDT0382318.1"/>
    </source>
</evidence>
<organism evidence="1 2">
    <name type="scientific">Streptomyces hazeniae</name>
    <dbReference type="NCBI Taxonomy" id="3075538"/>
    <lineage>
        <taxon>Bacteria</taxon>
        <taxon>Bacillati</taxon>
        <taxon>Actinomycetota</taxon>
        <taxon>Actinomycetes</taxon>
        <taxon>Kitasatosporales</taxon>
        <taxon>Streptomycetaceae</taxon>
        <taxon>Streptomyces</taxon>
    </lineage>
</organism>
<accession>A0ABU2NZB7</accession>
<dbReference type="EMBL" id="JAVREQ010000034">
    <property type="protein sequence ID" value="MDT0382318.1"/>
    <property type="molecule type" value="Genomic_DNA"/>
</dbReference>
<sequence>MIPPLDEDDLAVLMHDIQENGLLQPIVLDRSERILDGRGRLAACERLHIEPTFVTYDGAGTDTYSLSVNLKRRSFSKGICAMITVKARANLGYVCPESGQEARPESGQDACPDSGHTVRDIEEQLGVARAVIGRANVVWQYAPELVDSVIGGAVGLDRAYETARQKKAQTASAEAQLAKLRTEDPALAARVQEGELTLQGAWAERRARQEEEIRQRRVATQLLCEVLPSLAQVRGSRTFALYDPEFAPPGRAVTREVIEHATTAVAEMASVWKERNLP</sequence>
<name>A0ABU2NZB7_9ACTN</name>
<dbReference type="RefSeq" id="WP_311675915.1">
    <property type="nucleotide sequence ID" value="NZ_JAVREQ010000034.1"/>
</dbReference>
<gene>
    <name evidence="1" type="ORF">RM572_26520</name>
</gene>
<dbReference type="Proteomes" id="UP001183414">
    <property type="component" value="Unassembled WGS sequence"/>
</dbReference>